<proteinExistence type="predicted"/>
<keyword evidence="1" id="KW-1133">Transmembrane helix</keyword>
<dbReference type="Proteomes" id="UP000254069">
    <property type="component" value="Unassembled WGS sequence"/>
</dbReference>
<feature type="transmembrane region" description="Helical" evidence="1">
    <location>
        <begin position="93"/>
        <end position="117"/>
    </location>
</feature>
<organism evidence="2 3">
    <name type="scientific">Shewanella algae</name>
    <dbReference type="NCBI Taxonomy" id="38313"/>
    <lineage>
        <taxon>Bacteria</taxon>
        <taxon>Pseudomonadati</taxon>
        <taxon>Pseudomonadota</taxon>
        <taxon>Gammaproteobacteria</taxon>
        <taxon>Alteromonadales</taxon>
        <taxon>Shewanellaceae</taxon>
        <taxon>Shewanella</taxon>
    </lineage>
</organism>
<accession>A0A379YKD6</accession>
<dbReference type="EMBL" id="UGYO01000001">
    <property type="protein sequence ID" value="SUI46312.1"/>
    <property type="molecule type" value="Genomic_DNA"/>
</dbReference>
<dbReference type="AlphaFoldDB" id="A0A379YKD6"/>
<feature type="transmembrane region" description="Helical" evidence="1">
    <location>
        <begin position="63"/>
        <end position="81"/>
    </location>
</feature>
<feature type="transmembrane region" description="Helical" evidence="1">
    <location>
        <begin position="13"/>
        <end position="33"/>
    </location>
</feature>
<keyword evidence="1" id="KW-0812">Transmembrane</keyword>
<protein>
    <submittedName>
        <fullName evidence="2">Uncharacterized protein</fullName>
    </submittedName>
</protein>
<keyword evidence="3" id="KW-1185">Reference proteome</keyword>
<evidence type="ECO:0000313" key="2">
    <source>
        <dbReference type="EMBL" id="SUI46312.1"/>
    </source>
</evidence>
<evidence type="ECO:0000313" key="3">
    <source>
        <dbReference type="Proteomes" id="UP000254069"/>
    </source>
</evidence>
<evidence type="ECO:0000256" key="1">
    <source>
        <dbReference type="SAM" id="Phobius"/>
    </source>
</evidence>
<keyword evidence="1" id="KW-0472">Membrane</keyword>
<dbReference type="RefSeq" id="WP_107110899.1">
    <property type="nucleotide sequence ID" value="NZ_CP068228.1"/>
</dbReference>
<sequence length="213" mass="24052">MDEITTIPSKLEFLIQLLNVTSGIIVIYCLFSMPTQLIRRFRRKWNGKAVSPISLIFKKILKGWLLALLILVPTSSLLTYSVLNETGAEPGHIFAVIVTQSIIGNILTSFFYGYVFIKINKSKWSYSAKEEKSDGTVVEPTLDDLVSALKKHINEYVNVNGVQPKSIMIDYNIHTMFFEHGIYKINGFDSIKFIPSANISDSINQGLSWKVIN</sequence>
<gene>
    <name evidence="2" type="ORF">NCTC10738_00165</name>
</gene>
<name>A0A379YKD6_9GAMM</name>
<reference evidence="2 3" key="1">
    <citation type="submission" date="2018-06" db="EMBL/GenBank/DDBJ databases">
        <authorList>
            <consortium name="Pathogen Informatics"/>
            <person name="Doyle S."/>
        </authorList>
    </citation>
    <scope>NUCLEOTIDE SEQUENCE [LARGE SCALE GENOMIC DNA]</scope>
    <source>
        <strain evidence="2 3">NCTC10738</strain>
    </source>
</reference>